<dbReference type="EMBL" id="CAXDID020000516">
    <property type="protein sequence ID" value="CAL6099085.1"/>
    <property type="molecule type" value="Genomic_DNA"/>
</dbReference>
<keyword evidence="4" id="KW-1185">Reference proteome</keyword>
<evidence type="ECO:0000313" key="4">
    <source>
        <dbReference type="Proteomes" id="UP001642409"/>
    </source>
</evidence>
<feature type="region of interest" description="Disordered" evidence="1">
    <location>
        <begin position="997"/>
        <end position="1030"/>
    </location>
</feature>
<feature type="compositionally biased region" description="Polar residues" evidence="1">
    <location>
        <begin position="900"/>
        <end position="928"/>
    </location>
</feature>
<evidence type="ECO:0000313" key="2">
    <source>
        <dbReference type="EMBL" id="CAI9929857.1"/>
    </source>
</evidence>
<reference evidence="2" key="1">
    <citation type="submission" date="2023-06" db="EMBL/GenBank/DDBJ databases">
        <authorList>
            <person name="Kurt Z."/>
        </authorList>
    </citation>
    <scope>NUCLEOTIDE SEQUENCE</scope>
</reference>
<evidence type="ECO:0000256" key="1">
    <source>
        <dbReference type="SAM" id="MobiDB-lite"/>
    </source>
</evidence>
<organism evidence="2">
    <name type="scientific">Hexamita inflata</name>
    <dbReference type="NCBI Taxonomy" id="28002"/>
    <lineage>
        <taxon>Eukaryota</taxon>
        <taxon>Metamonada</taxon>
        <taxon>Diplomonadida</taxon>
        <taxon>Hexamitidae</taxon>
        <taxon>Hexamitinae</taxon>
        <taxon>Hexamita</taxon>
    </lineage>
</organism>
<feature type="compositionally biased region" description="Basic and acidic residues" evidence="1">
    <location>
        <begin position="707"/>
        <end position="730"/>
    </location>
</feature>
<evidence type="ECO:0000313" key="3">
    <source>
        <dbReference type="EMBL" id="CAL6099085.1"/>
    </source>
</evidence>
<accession>A0AA86NZX8</accession>
<feature type="compositionally biased region" description="Basic and acidic residues" evidence="1">
    <location>
        <begin position="491"/>
        <end position="535"/>
    </location>
</feature>
<name>A0AA86NZX8_9EUKA</name>
<dbReference type="AlphaFoldDB" id="A0AA86NZX8"/>
<protein>
    <submittedName>
        <fullName evidence="2">Uncharacterized protein</fullName>
    </submittedName>
</protein>
<reference evidence="3 4" key="2">
    <citation type="submission" date="2024-07" db="EMBL/GenBank/DDBJ databases">
        <authorList>
            <person name="Akdeniz Z."/>
        </authorList>
    </citation>
    <scope>NUCLEOTIDE SEQUENCE [LARGE SCALE GENOMIC DNA]</scope>
</reference>
<dbReference type="EMBL" id="CATOUU010000443">
    <property type="protein sequence ID" value="CAI9929857.1"/>
    <property type="molecule type" value="Genomic_DNA"/>
</dbReference>
<feature type="compositionally biased region" description="Basic and acidic residues" evidence="1">
    <location>
        <begin position="828"/>
        <end position="841"/>
    </location>
</feature>
<comment type="caution">
    <text evidence="2">The sequence shown here is derived from an EMBL/GenBank/DDBJ whole genome shotgun (WGS) entry which is preliminary data.</text>
</comment>
<proteinExistence type="predicted"/>
<dbReference type="Proteomes" id="UP001642409">
    <property type="component" value="Unassembled WGS sequence"/>
</dbReference>
<feature type="compositionally biased region" description="Basic and acidic residues" evidence="1">
    <location>
        <begin position="1010"/>
        <end position="1030"/>
    </location>
</feature>
<feature type="compositionally biased region" description="Basic and acidic residues" evidence="1">
    <location>
        <begin position="545"/>
        <end position="698"/>
    </location>
</feature>
<feature type="region of interest" description="Disordered" evidence="1">
    <location>
        <begin position="775"/>
        <end position="962"/>
    </location>
</feature>
<feature type="compositionally biased region" description="Basic and acidic residues" evidence="1">
    <location>
        <begin position="459"/>
        <end position="469"/>
    </location>
</feature>
<sequence>MDRQALLGQLLHIQQSLNTFVIQKVPKPQTAPINQLQRQNTDSKQVARAYLPQLINYWKQLDISKKESSFAYQQLSNNADKINDYLYQLKLLSQLKTEYVQVQTDFEQNYSQLRDILEMKVKKLPHEVAQIFVNCQLSFERLALTSKNARQFIKQPLVFPNLEYFECNVFTDLLKRSIFNKQSLPTLLFLTNFGSMVQTRSVISKWYELGPFTSNQLDLMFFLSIDYSAPPNLALNLCQRFKRHLQFLIKENYTLDSKSVQQFVLDESEQLALFRVSYLKQNRNPVKFPFFGLLPKIFHFEHVPGYTISDLDYKLQVDHQNVQKNIQNNNTNNNLKLPSFKSSLFSKPPEIAKISENEPYFNQFAQIKLNRIKIKPKTNNKTNNKIATISLPEMFPTYEPERIEAEDSLETSPEQNKQMRIVKLPLVNEIGEFEPPNKQTKVKSVRTKSPKVKFQQVEVKQEDPFESPKTKSPFIKGAKNDVDSFDEGQESDQKEVQMKSPVKEVKFEKEDSFDAQEKSPKTKNIETKTPKKKSFESPQKQAKSPTKEVKLENKVKEDSFDDEPVQKEVKSAKPPKKEEAKAAVKPVEVKKEDSFDDEPVQKEVKSAKPPKKEEAKAAVKPVEVKKEDSFDDEPVQKEVKSAKPPKKEEAKAAAKPVEVKKEDSFDDEPVQKEVKTSKTPKKEEAKAAAKPVEVKKEDSFDDGLEFSNDKEDKQMKSPVKEIVSEGKQEDSFDGQKSPVKNINKEMKTPKKNSFESNNMKVKCARITSPMNEVKFQLTEVKQEDSFDDGQEEQPQIITQPPIKDVKIEKQNSFDDPEELQDEGAQTKTEYDKEIKLNEVKSLEANQLVNNKQDLKSNDEPKSSRKLTEQSYKSPAPNRLVVDDSFITPSRPADEYEDFVDNTSSAKLLQQVQQNTSLVEPQNKNQSTESKQKPPIAPIKSPLMANEYLNDEEEEQEEENEEYFDENIKNAFIDKVMDLNQIVIKMGQRTLKKRTREIKVSESAEGIFDEQVEKTEDNDGRPKAREGRGRR</sequence>
<feature type="compositionally biased region" description="Acidic residues" evidence="1">
    <location>
        <begin position="948"/>
        <end position="962"/>
    </location>
</feature>
<gene>
    <name evidence="2" type="ORF">HINF_LOCUS17502</name>
    <name evidence="3" type="ORF">HINF_LOCUS69914</name>
</gene>
<feature type="compositionally biased region" description="Basic and acidic residues" evidence="1">
    <location>
        <begin position="803"/>
        <end position="812"/>
    </location>
</feature>
<feature type="region of interest" description="Disordered" evidence="1">
    <location>
        <begin position="455"/>
        <end position="757"/>
    </location>
</feature>
<feature type="compositionally biased region" description="Low complexity" evidence="1">
    <location>
        <begin position="793"/>
        <end position="802"/>
    </location>
</feature>
<feature type="compositionally biased region" description="Basic and acidic residues" evidence="1">
    <location>
        <begin position="852"/>
        <end position="867"/>
    </location>
</feature>